<dbReference type="Pfam" id="PF22725">
    <property type="entry name" value="GFO_IDH_MocA_C3"/>
    <property type="match status" value="1"/>
</dbReference>
<keyword evidence="1" id="KW-0560">Oxidoreductase</keyword>
<dbReference type="Gene3D" id="3.30.360.10">
    <property type="entry name" value="Dihydrodipicolinate Reductase, domain 2"/>
    <property type="match status" value="1"/>
</dbReference>
<reference evidence="4 5" key="1">
    <citation type="submission" date="2016-11" db="EMBL/GenBank/DDBJ databases">
        <authorList>
            <person name="Jaros S."/>
            <person name="Januszkiewicz K."/>
            <person name="Wedrychowicz H."/>
        </authorList>
    </citation>
    <scope>NUCLEOTIDE SEQUENCE [LARGE SCALE GENOMIC DNA]</scope>
    <source>
        <strain evidence="4 5">DSM 46144</strain>
    </source>
</reference>
<sequence length="370" mass="39156">MTGGIGAGRPARVVLVGAHGHGKWHLANLARLAGLGIAELVGVCDPVPVSDVPWSPELDPLIGRVDPDVVLIATPIHTHVDLALTALRAGRAVLLEKPPAPTFSEFARLSAAVEESGVPCQVGFQSLGSAAVDAVREIVASGRIGTVRGVGGAGTWIRTAAYYGRASWAGRRRLGDVPVVDGALTNPFAHLVATALAIDGGSVADVSPELYHAHPIEADDTAAIRIRTSHGTPVTLAVTLCATHHRTPYLVVHGSAGRLTLHYTEDLVEVAGEQHRYDRVDLLTDLVAHLRDRARPLRVPLASTAGFMRVLDAVRRAPEPVAIDPEWIRESGTGPETRREVVGVDDAVLAAAETLRTFTEQEVPWATTGR</sequence>
<protein>
    <submittedName>
        <fullName evidence="4">Predicted dehydrogenase</fullName>
    </submittedName>
</protein>
<dbReference type="InterPro" id="IPR055170">
    <property type="entry name" value="GFO_IDH_MocA-like_dom"/>
</dbReference>
<evidence type="ECO:0000259" key="2">
    <source>
        <dbReference type="Pfam" id="PF01408"/>
    </source>
</evidence>
<dbReference type="RefSeq" id="WP_218618093.1">
    <property type="nucleotide sequence ID" value="NZ_FRCS01000027.1"/>
</dbReference>
<dbReference type="PANTHER" id="PTHR43818">
    <property type="entry name" value="BCDNA.GH03377"/>
    <property type="match status" value="1"/>
</dbReference>
<accession>A0A1M7RNP0</accession>
<proteinExistence type="predicted"/>
<feature type="domain" description="GFO/IDH/MocA-like oxidoreductase" evidence="3">
    <location>
        <begin position="134"/>
        <end position="259"/>
    </location>
</feature>
<feature type="domain" description="Gfo/Idh/MocA-like oxidoreductase N-terminal" evidence="2">
    <location>
        <begin position="12"/>
        <end position="124"/>
    </location>
</feature>
<dbReference type="SUPFAM" id="SSF51735">
    <property type="entry name" value="NAD(P)-binding Rossmann-fold domains"/>
    <property type="match status" value="1"/>
</dbReference>
<dbReference type="AlphaFoldDB" id="A0A1M7RNP0"/>
<dbReference type="EMBL" id="FRCS01000027">
    <property type="protein sequence ID" value="SHN47770.1"/>
    <property type="molecule type" value="Genomic_DNA"/>
</dbReference>
<dbReference type="Pfam" id="PF01408">
    <property type="entry name" value="GFO_IDH_MocA"/>
    <property type="match status" value="1"/>
</dbReference>
<dbReference type="InterPro" id="IPR036291">
    <property type="entry name" value="NAD(P)-bd_dom_sf"/>
</dbReference>
<dbReference type="GO" id="GO:0000166">
    <property type="term" value="F:nucleotide binding"/>
    <property type="evidence" value="ECO:0007669"/>
    <property type="project" value="InterPro"/>
</dbReference>
<evidence type="ECO:0000313" key="4">
    <source>
        <dbReference type="EMBL" id="SHN47770.1"/>
    </source>
</evidence>
<evidence type="ECO:0000256" key="1">
    <source>
        <dbReference type="ARBA" id="ARBA00023002"/>
    </source>
</evidence>
<name>A0A1M7RNP0_9ACTN</name>
<keyword evidence="5" id="KW-1185">Reference proteome</keyword>
<dbReference type="InterPro" id="IPR050463">
    <property type="entry name" value="Gfo/Idh/MocA_oxidrdct_glycsds"/>
</dbReference>
<gene>
    <name evidence="4" type="ORF">SAMN05443668_12773</name>
</gene>
<evidence type="ECO:0000313" key="5">
    <source>
        <dbReference type="Proteomes" id="UP000184440"/>
    </source>
</evidence>
<dbReference type="InterPro" id="IPR000683">
    <property type="entry name" value="Gfo/Idh/MocA-like_OxRdtase_N"/>
</dbReference>
<evidence type="ECO:0000259" key="3">
    <source>
        <dbReference type="Pfam" id="PF22725"/>
    </source>
</evidence>
<dbReference type="STRING" id="134849.SAMN05443668_12773"/>
<organism evidence="4 5">
    <name type="scientific">Cryptosporangium aurantiacum</name>
    <dbReference type="NCBI Taxonomy" id="134849"/>
    <lineage>
        <taxon>Bacteria</taxon>
        <taxon>Bacillati</taxon>
        <taxon>Actinomycetota</taxon>
        <taxon>Actinomycetes</taxon>
        <taxon>Cryptosporangiales</taxon>
        <taxon>Cryptosporangiaceae</taxon>
        <taxon>Cryptosporangium</taxon>
    </lineage>
</organism>
<dbReference type="PANTHER" id="PTHR43818:SF11">
    <property type="entry name" value="BCDNA.GH03377"/>
    <property type="match status" value="1"/>
</dbReference>
<dbReference type="Gene3D" id="3.40.50.720">
    <property type="entry name" value="NAD(P)-binding Rossmann-like Domain"/>
    <property type="match status" value="1"/>
</dbReference>
<dbReference type="GO" id="GO:0016491">
    <property type="term" value="F:oxidoreductase activity"/>
    <property type="evidence" value="ECO:0007669"/>
    <property type="project" value="UniProtKB-KW"/>
</dbReference>
<dbReference type="SUPFAM" id="SSF55347">
    <property type="entry name" value="Glyceraldehyde-3-phosphate dehydrogenase-like, C-terminal domain"/>
    <property type="match status" value="1"/>
</dbReference>
<dbReference type="Proteomes" id="UP000184440">
    <property type="component" value="Unassembled WGS sequence"/>
</dbReference>